<dbReference type="Proteomes" id="UP000316659">
    <property type="component" value="Unassembled WGS sequence"/>
</dbReference>
<keyword evidence="2" id="KW-0812">Transmembrane</keyword>
<comment type="caution">
    <text evidence="3">The sequence shown here is derived from an EMBL/GenBank/DDBJ whole genome shotgun (WGS) entry which is preliminary data.</text>
</comment>
<reference evidence="3 4" key="1">
    <citation type="submission" date="2019-06" db="EMBL/GenBank/DDBJ databases">
        <title>Whole genome shotgun sequence of Cellulosimicrobium cellulans NBRC 15516.</title>
        <authorList>
            <person name="Hosoyama A."/>
            <person name="Uohara A."/>
            <person name="Ohji S."/>
            <person name="Ichikawa N."/>
        </authorList>
    </citation>
    <scope>NUCLEOTIDE SEQUENCE [LARGE SCALE GENOMIC DNA]</scope>
    <source>
        <strain evidence="3 4">NBRC 15516</strain>
    </source>
</reference>
<proteinExistence type="predicted"/>
<sequence length="245" mass="27049">MPPGYCPAVADEGERVEQAELTETGPVERTEPGETAERDGHARRSWRETVTVVLLAVTAVLTAWSGFEASKWGGEMSIAFSRASTQRIEASTERAHADAAREIDLQVFSLWLEAYATEDTVLEEFTRARFTEHFRPAFDEWLASRPLQNPDAAPSPFALDSYVPPGQEEAREADARADALFAQALENNQRGDNYTLTTVLFALVLFFGAFAGRFRQERASWAMVGLACVVLVVGVGFLLSFPKIV</sequence>
<gene>
    <name evidence="3" type="ORF">CCE02nite_01400</name>
</gene>
<dbReference type="AlphaFoldDB" id="A0A4Y4E0I6"/>
<feature type="region of interest" description="Disordered" evidence="1">
    <location>
        <begin position="1"/>
        <end position="43"/>
    </location>
</feature>
<keyword evidence="2" id="KW-1133">Transmembrane helix</keyword>
<organism evidence="3 4">
    <name type="scientific">Cellulosimicrobium cellulans</name>
    <name type="common">Arthrobacter luteus</name>
    <dbReference type="NCBI Taxonomy" id="1710"/>
    <lineage>
        <taxon>Bacteria</taxon>
        <taxon>Bacillati</taxon>
        <taxon>Actinomycetota</taxon>
        <taxon>Actinomycetes</taxon>
        <taxon>Micrococcales</taxon>
        <taxon>Promicromonosporaceae</taxon>
        <taxon>Cellulosimicrobium</taxon>
    </lineage>
</organism>
<feature type="transmembrane region" description="Helical" evidence="2">
    <location>
        <begin position="221"/>
        <end position="241"/>
    </location>
</feature>
<evidence type="ECO:0000256" key="1">
    <source>
        <dbReference type="SAM" id="MobiDB-lite"/>
    </source>
</evidence>
<keyword evidence="2" id="KW-0472">Membrane</keyword>
<evidence type="ECO:0000313" key="4">
    <source>
        <dbReference type="Proteomes" id="UP000316659"/>
    </source>
</evidence>
<feature type="compositionally biased region" description="Basic and acidic residues" evidence="1">
    <location>
        <begin position="26"/>
        <end position="43"/>
    </location>
</feature>
<dbReference type="EMBL" id="BJNZ01000001">
    <property type="protein sequence ID" value="GED08141.1"/>
    <property type="molecule type" value="Genomic_DNA"/>
</dbReference>
<evidence type="ECO:0000313" key="3">
    <source>
        <dbReference type="EMBL" id="GED08141.1"/>
    </source>
</evidence>
<name>A0A4Y4E0I6_CELCE</name>
<accession>A0A4Y4E0I6</accession>
<protein>
    <recommendedName>
        <fullName evidence="5">DUF4337 domain-containing protein</fullName>
    </recommendedName>
</protein>
<feature type="transmembrane region" description="Helical" evidence="2">
    <location>
        <begin position="194"/>
        <end position="214"/>
    </location>
</feature>
<evidence type="ECO:0008006" key="5">
    <source>
        <dbReference type="Google" id="ProtNLM"/>
    </source>
</evidence>
<evidence type="ECO:0000256" key="2">
    <source>
        <dbReference type="SAM" id="Phobius"/>
    </source>
</evidence>